<dbReference type="PANTHER" id="PTHR11472">
    <property type="entry name" value="DNA REPAIR DEAD HELICASE RAD3/XP-D SUBFAMILY MEMBER"/>
    <property type="match status" value="1"/>
</dbReference>
<dbReference type="InterPro" id="IPR042493">
    <property type="entry name" value="XPD_DNA_FeS"/>
</dbReference>
<dbReference type="SMART" id="SM00491">
    <property type="entry name" value="HELICc2"/>
    <property type="match status" value="1"/>
</dbReference>
<dbReference type="PANTHER" id="PTHR11472:SF34">
    <property type="entry name" value="REGULATOR OF TELOMERE ELONGATION HELICASE 1"/>
    <property type="match status" value="1"/>
</dbReference>
<evidence type="ECO:0000256" key="11">
    <source>
        <dbReference type="ARBA" id="ARBA00023204"/>
    </source>
</evidence>
<evidence type="ECO:0000256" key="3">
    <source>
        <dbReference type="ARBA" id="ARBA00022741"/>
    </source>
</evidence>
<dbReference type="Gene3D" id="1.10.275.40">
    <property type="match status" value="1"/>
</dbReference>
<organism evidence="15 16">
    <name type="scientific">Lutispora saccharofermentans</name>
    <dbReference type="NCBI Taxonomy" id="3024236"/>
    <lineage>
        <taxon>Bacteria</taxon>
        <taxon>Bacillati</taxon>
        <taxon>Bacillota</taxon>
        <taxon>Clostridia</taxon>
        <taxon>Lutisporales</taxon>
        <taxon>Lutisporaceae</taxon>
        <taxon>Lutispora</taxon>
    </lineage>
</organism>
<comment type="caution">
    <text evidence="15">The sequence shown here is derived from an EMBL/GenBank/DDBJ whole genome shotgun (WGS) entry which is preliminary data.</text>
</comment>
<comment type="similarity">
    <text evidence="13">Belongs to the helicase family. DinG subfamily.</text>
</comment>
<evidence type="ECO:0000256" key="8">
    <source>
        <dbReference type="ARBA" id="ARBA00023004"/>
    </source>
</evidence>
<dbReference type="Pfam" id="PF13307">
    <property type="entry name" value="Helicase_C_2"/>
    <property type="match status" value="1"/>
</dbReference>
<evidence type="ECO:0000313" key="16">
    <source>
        <dbReference type="Proteomes" id="UP001651880"/>
    </source>
</evidence>
<evidence type="ECO:0000256" key="12">
    <source>
        <dbReference type="ARBA" id="ARBA00023235"/>
    </source>
</evidence>
<evidence type="ECO:0000259" key="14">
    <source>
        <dbReference type="PROSITE" id="PS51193"/>
    </source>
</evidence>
<dbReference type="InterPro" id="IPR006554">
    <property type="entry name" value="Helicase-like_DEXD_c2"/>
</dbReference>
<name>A0ABT1NJ54_9FIRM</name>
<dbReference type="InterPro" id="IPR014013">
    <property type="entry name" value="Helic_SF1/SF2_ATP-bd_DinG/Rad3"/>
</dbReference>
<keyword evidence="2" id="KW-0479">Metal-binding</keyword>
<dbReference type="PROSITE" id="PS51193">
    <property type="entry name" value="HELICASE_ATP_BIND_2"/>
    <property type="match status" value="1"/>
</dbReference>
<dbReference type="RefSeq" id="WP_255228758.1">
    <property type="nucleotide sequence ID" value="NZ_JAJEKE010000019.1"/>
</dbReference>
<keyword evidence="16" id="KW-1185">Reference proteome</keyword>
<keyword evidence="4" id="KW-0227">DNA damage</keyword>
<keyword evidence="8" id="KW-0408">Iron</keyword>
<evidence type="ECO:0000256" key="1">
    <source>
        <dbReference type="ARBA" id="ARBA00022485"/>
    </source>
</evidence>
<dbReference type="Gene3D" id="1.10.30.20">
    <property type="entry name" value="Bacterial XPD DNA helicase, FeS cluster domain"/>
    <property type="match status" value="1"/>
</dbReference>
<evidence type="ECO:0000256" key="2">
    <source>
        <dbReference type="ARBA" id="ARBA00022723"/>
    </source>
</evidence>
<keyword evidence="5" id="KW-0378">Hydrolase</keyword>
<dbReference type="InterPro" id="IPR027417">
    <property type="entry name" value="P-loop_NTPase"/>
</dbReference>
<dbReference type="InterPro" id="IPR011604">
    <property type="entry name" value="PDDEXK-like_dom_sf"/>
</dbReference>
<gene>
    <name evidence="15" type="ORF">LJD61_17030</name>
</gene>
<evidence type="ECO:0000256" key="10">
    <source>
        <dbReference type="ARBA" id="ARBA00023125"/>
    </source>
</evidence>
<dbReference type="SMART" id="SM00487">
    <property type="entry name" value="DEXDc"/>
    <property type="match status" value="1"/>
</dbReference>
<reference evidence="15 16" key="1">
    <citation type="submission" date="2021-10" db="EMBL/GenBank/DDBJ databases">
        <title>Lutispora strain m25 sp. nov., a thermophilic, non-spore-forming bacterium isolated from a lab-scale methanogenic bioreactor digesting anaerobic sludge.</title>
        <authorList>
            <person name="El Houari A."/>
            <person name="Mcdonald J."/>
        </authorList>
    </citation>
    <scope>NUCLEOTIDE SEQUENCE [LARGE SCALE GENOMIC DNA]</scope>
    <source>
        <strain evidence="16">m25</strain>
    </source>
</reference>
<dbReference type="InterPro" id="IPR045028">
    <property type="entry name" value="DinG/Rad3-like"/>
</dbReference>
<keyword evidence="3" id="KW-0547">Nucleotide-binding</keyword>
<dbReference type="EMBL" id="JAJEKE010000019">
    <property type="protein sequence ID" value="MCQ1531232.1"/>
    <property type="molecule type" value="Genomic_DNA"/>
</dbReference>
<keyword evidence="6 15" id="KW-0347">Helicase</keyword>
<dbReference type="Gene3D" id="3.40.50.300">
    <property type="entry name" value="P-loop containing nucleotide triphosphate hydrolases"/>
    <property type="match status" value="2"/>
</dbReference>
<dbReference type="Proteomes" id="UP001651880">
    <property type="component" value="Unassembled WGS sequence"/>
</dbReference>
<keyword evidence="9" id="KW-0411">Iron-sulfur</keyword>
<keyword evidence="12" id="KW-0413">Isomerase</keyword>
<feature type="domain" description="Helicase ATP-binding" evidence="14">
    <location>
        <begin position="190"/>
        <end position="452"/>
    </location>
</feature>
<evidence type="ECO:0000256" key="13">
    <source>
        <dbReference type="ARBA" id="ARBA00038058"/>
    </source>
</evidence>
<sequence length="786" mass="92095">MKDEKQKELSRMLLRLSVRNLVEFVLRSGDIESGFVSMDRALEGSKAHRRLQKSYGDDYRAEVPLKKTIEFDAYSLVIEGRADGILIEDDEVIIDEIKSVTLPLELVNEDYDFRHWAQAMCYGYIYGEENGLESLTIQLTYIQLDTDETKKLRRSFDIAELEDFFDDLVKKYCVWADYSSSWISRRDESIKSLSFPFPQYRKGQREMAASVYRAIRDENILFAQAPTGIGKTISSVFPAVKAMGEGKTSKIFYLTAKTTTQKVAEEAFQRMRDKGLQFISITITAKDKICFKEERECNPRYCEYAKGHFDRINEALMDMLCNETQMDREKLLLYAEKHRVCPFEYSLDLAIWADCVICDYNYLFDPSASLKRFFMDKKSDFTFLIDEAHNLVDRAREMYSAELHKKDFLELKKQMKDKNKELHTACGSINKYFIEFKKKLENENHFVSREEDKDLYHLLNSFVIKADKYLAMNEDSHKDEEFMSLYFGVLNLLKISENYDEHYVTYIERFSSDVRLKLFCHDPSLLISQVLKKGRAAVFFSATLLPMDYFLEILGGGENSKAIYLHSPFDIRNRCLLIGDNVATRYTKRDTSYSRIADYLYSTVESKTGNYMVFFPSYKYMENVYEEFMARYPGFNVKIQSPGMTEEEKELFMEFFQPEPKAHNIGFCVLGGVYSEGIDLRDDRLIGVVIVGVGLPQLCLERDIIKDYYDNKNHKGFEYSYMYPGMNKVMQAAGRLIRSETDRGVILLLDERFSRWDYQKLFPREWFPHTKVNENCLPKILKDFWS</sequence>
<dbReference type="InterPro" id="IPR014001">
    <property type="entry name" value="Helicase_ATP-bd"/>
</dbReference>
<evidence type="ECO:0000256" key="6">
    <source>
        <dbReference type="ARBA" id="ARBA00022806"/>
    </source>
</evidence>
<keyword evidence="10" id="KW-0238">DNA-binding</keyword>
<dbReference type="InterPro" id="IPR006555">
    <property type="entry name" value="ATP-dep_Helicase_C"/>
</dbReference>
<dbReference type="SUPFAM" id="SSF52540">
    <property type="entry name" value="P-loop containing nucleoside triphosphate hydrolases"/>
    <property type="match status" value="2"/>
</dbReference>
<keyword evidence="11" id="KW-0234">DNA repair</keyword>
<evidence type="ECO:0000256" key="4">
    <source>
        <dbReference type="ARBA" id="ARBA00022763"/>
    </source>
</evidence>
<dbReference type="Pfam" id="PF06733">
    <property type="entry name" value="DEAD_2"/>
    <property type="match status" value="1"/>
</dbReference>
<dbReference type="GO" id="GO:0004386">
    <property type="term" value="F:helicase activity"/>
    <property type="evidence" value="ECO:0007669"/>
    <property type="project" value="UniProtKB-KW"/>
</dbReference>
<keyword evidence="7" id="KW-0067">ATP-binding</keyword>
<keyword evidence="1" id="KW-0004">4Fe-4S</keyword>
<dbReference type="Gene3D" id="3.90.320.10">
    <property type="match status" value="1"/>
</dbReference>
<protein>
    <submittedName>
        <fullName evidence="15">ATP-dependent DNA helicase</fullName>
    </submittedName>
</protein>
<evidence type="ECO:0000256" key="7">
    <source>
        <dbReference type="ARBA" id="ARBA00022840"/>
    </source>
</evidence>
<evidence type="ECO:0000256" key="5">
    <source>
        <dbReference type="ARBA" id="ARBA00022801"/>
    </source>
</evidence>
<dbReference type="InterPro" id="IPR010614">
    <property type="entry name" value="RAD3-like_helicase_DEAD"/>
</dbReference>
<evidence type="ECO:0000256" key="9">
    <source>
        <dbReference type="ARBA" id="ARBA00023014"/>
    </source>
</evidence>
<evidence type="ECO:0000313" key="15">
    <source>
        <dbReference type="EMBL" id="MCQ1531232.1"/>
    </source>
</evidence>
<accession>A0ABT1NJ54</accession>
<dbReference type="SMART" id="SM00488">
    <property type="entry name" value="DEXDc2"/>
    <property type="match status" value="1"/>
</dbReference>
<proteinExistence type="inferred from homology"/>